<reference evidence="1 2" key="1">
    <citation type="submission" date="2022-03" db="EMBL/GenBank/DDBJ databases">
        <title>Plant growth promoting endophytes with ACC deaminase activity.</title>
        <authorList>
            <person name="Charles T."/>
            <person name="Van Dyk A."/>
            <person name="Cheng J."/>
            <person name="Heil J."/>
        </authorList>
    </citation>
    <scope>NUCLEOTIDE SEQUENCE [LARGE SCALE GENOMIC DNA]</scope>
    <source>
        <strain evidence="1 2">8R6</strain>
    </source>
</reference>
<sequence>MSDRSIAAPDLATAMDWFISTSADPNLCPYFLSIDHAPSEQIDGSEWHHTAMIISQNIEHQILADDLGKTISPATGKLKQWKNTKLKYRKKFQTQLWHELKKLPLLVLGMSAREVDIVSGEDGFARELGIFENYRRITINEKIMVEFGPYRNSDDDEYQTIIISPKHATMAIYTAAYMLRIHNALSSAVAKTLSNDSKDNSIWMQVWSDKPPNDFSGKYAELMWLLLGSANAEGKFTWGGFQTQEDQPIDILVDNLAGFLNSATSEPHKYQYSGPVLQPPISGTFFWERLQSPMS</sequence>
<evidence type="ECO:0000313" key="1">
    <source>
        <dbReference type="EMBL" id="WGK91259.1"/>
    </source>
</evidence>
<evidence type="ECO:0000313" key="2">
    <source>
        <dbReference type="Proteomes" id="UP001243713"/>
    </source>
</evidence>
<evidence type="ECO:0008006" key="3">
    <source>
        <dbReference type="Google" id="ProtNLM"/>
    </source>
</evidence>
<protein>
    <recommendedName>
        <fullName evidence="3">DUF3800 domain-containing protein</fullName>
    </recommendedName>
</protein>
<accession>A0ABY8MW11</accession>
<keyword evidence="2" id="KW-1185">Reference proteome</keyword>
<gene>
    <name evidence="1" type="ORF">MOQ58_03455</name>
</gene>
<name>A0ABY8MW11_9PSED</name>
<dbReference type="Proteomes" id="UP001243713">
    <property type="component" value="Chromosome"/>
</dbReference>
<dbReference type="RefSeq" id="WP_280162882.1">
    <property type="nucleotide sequence ID" value="NZ_CP093428.1"/>
</dbReference>
<dbReference type="EMBL" id="CP093428">
    <property type="protein sequence ID" value="WGK91259.1"/>
    <property type="molecule type" value="Genomic_DNA"/>
</dbReference>
<proteinExistence type="predicted"/>
<organism evidence="1 2">
    <name type="scientific">Pseudomonas migulae</name>
    <dbReference type="NCBI Taxonomy" id="78543"/>
    <lineage>
        <taxon>Bacteria</taxon>
        <taxon>Pseudomonadati</taxon>
        <taxon>Pseudomonadota</taxon>
        <taxon>Gammaproteobacteria</taxon>
        <taxon>Pseudomonadales</taxon>
        <taxon>Pseudomonadaceae</taxon>
        <taxon>Pseudomonas</taxon>
    </lineage>
</organism>